<dbReference type="EMBL" id="CT868678">
    <property type="protein sequence ID" value="CAK94536.1"/>
    <property type="molecule type" value="Genomic_DNA"/>
</dbReference>
<protein>
    <recommendedName>
        <fullName evidence="3">Transmembrane protein</fullName>
    </recommendedName>
</protein>
<evidence type="ECO:0000313" key="2">
    <source>
        <dbReference type="Proteomes" id="UP000000600"/>
    </source>
</evidence>
<dbReference type="GeneID" id="5047694"/>
<dbReference type="InParanoid" id="A0EGU5"/>
<reference evidence="1 2" key="1">
    <citation type="journal article" date="2006" name="Nature">
        <title>Global trends of whole-genome duplications revealed by the ciliate Paramecium tetraurelia.</title>
        <authorList>
            <consortium name="Genoscope"/>
            <person name="Aury J.-M."/>
            <person name="Jaillon O."/>
            <person name="Duret L."/>
            <person name="Noel B."/>
            <person name="Jubin C."/>
            <person name="Porcel B.M."/>
            <person name="Segurens B."/>
            <person name="Daubin V."/>
            <person name="Anthouard V."/>
            <person name="Aiach N."/>
            <person name="Arnaiz O."/>
            <person name="Billaut A."/>
            <person name="Beisson J."/>
            <person name="Blanc I."/>
            <person name="Bouhouche K."/>
            <person name="Camara F."/>
            <person name="Duharcourt S."/>
            <person name="Guigo R."/>
            <person name="Gogendeau D."/>
            <person name="Katinka M."/>
            <person name="Keller A.-M."/>
            <person name="Kissmehl R."/>
            <person name="Klotz C."/>
            <person name="Koll F."/>
            <person name="Le Moue A."/>
            <person name="Lepere C."/>
            <person name="Malinsky S."/>
            <person name="Nowacki M."/>
            <person name="Nowak J.K."/>
            <person name="Plattner H."/>
            <person name="Poulain J."/>
            <person name="Ruiz F."/>
            <person name="Serrano V."/>
            <person name="Zagulski M."/>
            <person name="Dessen P."/>
            <person name="Betermier M."/>
            <person name="Weissenbach J."/>
            <person name="Scarpelli C."/>
            <person name="Schachter V."/>
            <person name="Sperling L."/>
            <person name="Meyer E."/>
            <person name="Cohen J."/>
            <person name="Wincker P."/>
        </authorList>
    </citation>
    <scope>NUCLEOTIDE SEQUENCE [LARGE SCALE GENOMIC DNA]</scope>
    <source>
        <strain evidence="1 2">Stock d4-2</strain>
    </source>
</reference>
<keyword evidence="2" id="KW-1185">Reference proteome</keyword>
<dbReference type="RefSeq" id="XP_001461909.1">
    <property type="nucleotide sequence ID" value="XM_001461872.1"/>
</dbReference>
<sequence length="69" mass="8561">MKNLGETQLYDLKFYQVIIFGQFFRRLKLKKLNILLQFNNFSYNFLFTEFVKQILCSFQILQYLIILFY</sequence>
<name>A0EGU5_PARTE</name>
<dbReference type="KEGG" id="ptm:GSPATT00026860001"/>
<organism evidence="1 2">
    <name type="scientific">Paramecium tetraurelia</name>
    <dbReference type="NCBI Taxonomy" id="5888"/>
    <lineage>
        <taxon>Eukaryota</taxon>
        <taxon>Sar</taxon>
        <taxon>Alveolata</taxon>
        <taxon>Ciliophora</taxon>
        <taxon>Intramacronucleata</taxon>
        <taxon>Oligohymenophorea</taxon>
        <taxon>Peniculida</taxon>
        <taxon>Parameciidae</taxon>
        <taxon>Paramecium</taxon>
    </lineage>
</organism>
<dbReference type="HOGENOM" id="CLU_2781380_0_0_1"/>
<dbReference type="Proteomes" id="UP000000600">
    <property type="component" value="Unassembled WGS sequence"/>
</dbReference>
<gene>
    <name evidence="1" type="ORF">GSPATT00026860001</name>
</gene>
<evidence type="ECO:0008006" key="3">
    <source>
        <dbReference type="Google" id="ProtNLM"/>
    </source>
</evidence>
<evidence type="ECO:0000313" key="1">
    <source>
        <dbReference type="EMBL" id="CAK94536.1"/>
    </source>
</evidence>
<proteinExistence type="predicted"/>
<dbReference type="AlphaFoldDB" id="A0EGU5"/>
<accession>A0EGU5</accession>